<dbReference type="RefSeq" id="WP_257594316.1">
    <property type="nucleotide sequence ID" value="NZ_JANKHH010000001.1"/>
</dbReference>
<reference evidence="1 2" key="1">
    <citation type="submission" date="2022-08" db="EMBL/GenBank/DDBJ databases">
        <title>Polyphasic taxonomy analysis of Qipengyuania sp.RS5-5.</title>
        <authorList>
            <person name="Xamxidin M."/>
            <person name="Wu M."/>
        </authorList>
    </citation>
    <scope>NUCLEOTIDE SEQUENCE [LARGE SCALE GENOMIC DNA]</scope>
    <source>
        <strain evidence="1 2">RS5-5</strain>
    </source>
</reference>
<accession>A0ABT1XLM1</accession>
<comment type="caution">
    <text evidence="1">The sequence shown here is derived from an EMBL/GenBank/DDBJ whole genome shotgun (WGS) entry which is preliminary data.</text>
</comment>
<keyword evidence="2" id="KW-1185">Reference proteome</keyword>
<dbReference type="Proteomes" id="UP001206067">
    <property type="component" value="Unassembled WGS sequence"/>
</dbReference>
<sequence length="134" mass="14535">MTYEFDCDAGRSSTLRLEGLASDGTNLGSLLDELGTDNLVQPNTFGAYALQFACFEAEKNEPDLGYATMLSPIQTADHFFRLIGIGLDREIAAGLAGYDAERAPLTFEMVLNALVPTDLHLYVRAIKTPNASVE</sequence>
<gene>
    <name evidence="1" type="ORF">NSO95_01220</name>
</gene>
<protein>
    <submittedName>
        <fullName evidence="1">Uncharacterized protein</fullName>
    </submittedName>
</protein>
<proteinExistence type="predicted"/>
<organism evidence="1 2">
    <name type="scientific">Parerythrobacter lacustris</name>
    <dbReference type="NCBI Taxonomy" id="2969984"/>
    <lineage>
        <taxon>Bacteria</taxon>
        <taxon>Pseudomonadati</taxon>
        <taxon>Pseudomonadota</taxon>
        <taxon>Alphaproteobacteria</taxon>
        <taxon>Sphingomonadales</taxon>
        <taxon>Erythrobacteraceae</taxon>
        <taxon>Parerythrobacter</taxon>
    </lineage>
</organism>
<dbReference type="EMBL" id="JANKHH010000001">
    <property type="protein sequence ID" value="MCR2832553.1"/>
    <property type="molecule type" value="Genomic_DNA"/>
</dbReference>
<evidence type="ECO:0000313" key="1">
    <source>
        <dbReference type="EMBL" id="MCR2832553.1"/>
    </source>
</evidence>
<evidence type="ECO:0000313" key="2">
    <source>
        <dbReference type="Proteomes" id="UP001206067"/>
    </source>
</evidence>
<name>A0ABT1XLM1_9SPHN</name>